<organism evidence="1">
    <name type="scientific">Pyricularia oryzae (strain Y34)</name>
    <name type="common">Rice blast fungus</name>
    <name type="synonym">Magnaporthe oryzae</name>
    <dbReference type="NCBI Taxonomy" id="1143189"/>
    <lineage>
        <taxon>Eukaryota</taxon>
        <taxon>Fungi</taxon>
        <taxon>Dikarya</taxon>
        <taxon>Ascomycota</taxon>
        <taxon>Pezizomycotina</taxon>
        <taxon>Sordariomycetes</taxon>
        <taxon>Sordariomycetidae</taxon>
        <taxon>Magnaporthales</taxon>
        <taxon>Pyriculariaceae</taxon>
        <taxon>Pyricularia</taxon>
    </lineage>
</organism>
<accession>A0AA97NP94</accession>
<name>A0AA97NP94_PYRO3</name>
<reference evidence="1" key="1">
    <citation type="journal article" date="2012" name="PLoS Genet.">
        <title>Comparative analysis of the genomes of two field isolates of the rice blast fungus Magnaporthe oryzae.</title>
        <authorList>
            <person name="Xue M."/>
            <person name="Yang J."/>
            <person name="Li Z."/>
            <person name="Hu S."/>
            <person name="Yao N."/>
            <person name="Dean R.A."/>
            <person name="Zhao W."/>
            <person name="Shen M."/>
            <person name="Zhang H."/>
            <person name="Li C."/>
            <person name="Liu L."/>
            <person name="Cao L."/>
            <person name="Xu X."/>
            <person name="Xing Y."/>
            <person name="Hsiang T."/>
            <person name="Zhang Z."/>
            <person name="Xu J.R."/>
            <person name="Peng Y.L."/>
        </authorList>
    </citation>
    <scope>NUCLEOTIDE SEQUENCE</scope>
    <source>
        <strain evidence="1">Y34</strain>
    </source>
</reference>
<dbReference type="EMBL" id="JH792845">
    <property type="protein sequence ID" value="ELQ33723.1"/>
    <property type="molecule type" value="Genomic_DNA"/>
</dbReference>
<protein>
    <submittedName>
        <fullName evidence="1">Uncharacterized protein</fullName>
    </submittedName>
</protein>
<dbReference type="Proteomes" id="UP000011086">
    <property type="component" value="Unassembled WGS sequence"/>
</dbReference>
<proteinExistence type="predicted"/>
<sequence>MSRGVCGQSQALAAQNSQGEQLEYVEELHRRYHRSF</sequence>
<gene>
    <name evidence="1" type="ORF">OOU_Y34scaffold00893g1</name>
</gene>
<evidence type="ECO:0000313" key="1">
    <source>
        <dbReference type="EMBL" id="ELQ33723.1"/>
    </source>
</evidence>
<dbReference type="AlphaFoldDB" id="A0AA97NP94"/>